<dbReference type="PANTHER" id="PTHR11375:SF0">
    <property type="entry name" value="ACIDIC LEUCINE-RICH NUCLEAR PHOSPHOPROTEIN 32 FAMILY MEMBER A"/>
    <property type="match status" value="1"/>
</dbReference>
<feature type="compositionally biased region" description="Acidic residues" evidence="4">
    <location>
        <begin position="254"/>
        <end position="263"/>
    </location>
</feature>
<evidence type="ECO:0000256" key="2">
    <source>
        <dbReference type="ARBA" id="ARBA00022737"/>
    </source>
</evidence>
<dbReference type="SUPFAM" id="SSF52058">
    <property type="entry name" value="L domain-like"/>
    <property type="match status" value="1"/>
</dbReference>
<dbReference type="RefSeq" id="XP_067922943.1">
    <property type="nucleotide sequence ID" value="XM_068065077.1"/>
</dbReference>
<evidence type="ECO:0000256" key="1">
    <source>
        <dbReference type="ARBA" id="ARBA00022614"/>
    </source>
</evidence>
<evidence type="ECO:0000256" key="3">
    <source>
        <dbReference type="ARBA" id="ARBA00025777"/>
    </source>
</evidence>
<evidence type="ECO:0000313" key="6">
    <source>
        <dbReference type="Proteomes" id="UP000221165"/>
    </source>
</evidence>
<keyword evidence="1" id="KW-0433">Leucine-rich repeat</keyword>
<gene>
    <name evidence="5" type="ORF">CSUI_004896</name>
</gene>
<keyword evidence="2" id="KW-0677">Repeat</keyword>
<accession>A0A2C6KX29</accession>
<dbReference type="PANTHER" id="PTHR11375">
    <property type="entry name" value="ACIDIC LEUCINE-RICH NUCLEAR PHOSPHOPROTEIN 32"/>
    <property type="match status" value="1"/>
</dbReference>
<organism evidence="5 6">
    <name type="scientific">Cystoisospora suis</name>
    <dbReference type="NCBI Taxonomy" id="483139"/>
    <lineage>
        <taxon>Eukaryota</taxon>
        <taxon>Sar</taxon>
        <taxon>Alveolata</taxon>
        <taxon>Apicomplexa</taxon>
        <taxon>Conoidasida</taxon>
        <taxon>Coccidia</taxon>
        <taxon>Eucoccidiorida</taxon>
        <taxon>Eimeriorina</taxon>
        <taxon>Sarcocystidae</taxon>
        <taxon>Cystoisospora</taxon>
    </lineage>
</organism>
<dbReference type="GeneID" id="94428288"/>
<dbReference type="EMBL" id="MIGC01002345">
    <property type="protein sequence ID" value="PHJ21259.1"/>
    <property type="molecule type" value="Genomic_DNA"/>
</dbReference>
<protein>
    <submittedName>
        <fullName evidence="5">Inhibitor-1 of protein phosphatase type 2a</fullName>
    </submittedName>
</protein>
<reference evidence="5 6" key="1">
    <citation type="journal article" date="2017" name="Int. J. Parasitol.">
        <title>The genome of the protozoan parasite Cystoisospora suis and a reverse vaccinology approach to identify vaccine candidates.</title>
        <authorList>
            <person name="Palmieri N."/>
            <person name="Shrestha A."/>
            <person name="Ruttkowski B."/>
            <person name="Beck T."/>
            <person name="Vogl C."/>
            <person name="Tomley F."/>
            <person name="Blake D.P."/>
            <person name="Joachim A."/>
        </authorList>
    </citation>
    <scope>NUCLEOTIDE SEQUENCE [LARGE SCALE GENOMIC DNA]</scope>
    <source>
        <strain evidence="5 6">Wien I</strain>
    </source>
</reference>
<dbReference type="Pfam" id="PF14580">
    <property type="entry name" value="LRR_9"/>
    <property type="match status" value="1"/>
</dbReference>
<dbReference type="AlphaFoldDB" id="A0A2C6KX29"/>
<dbReference type="Gene3D" id="3.80.10.10">
    <property type="entry name" value="Ribonuclease Inhibitor"/>
    <property type="match status" value="1"/>
</dbReference>
<feature type="region of interest" description="Disordered" evidence="4">
    <location>
        <begin position="172"/>
        <end position="296"/>
    </location>
</feature>
<dbReference type="InterPro" id="IPR045081">
    <property type="entry name" value="AN32"/>
</dbReference>
<dbReference type="PROSITE" id="PS51450">
    <property type="entry name" value="LRR"/>
    <property type="match status" value="1"/>
</dbReference>
<comment type="similarity">
    <text evidence="3">Belongs to the ANP32 family.</text>
</comment>
<evidence type="ECO:0000256" key="4">
    <source>
        <dbReference type="SAM" id="MobiDB-lite"/>
    </source>
</evidence>
<dbReference type="GO" id="GO:0005634">
    <property type="term" value="C:nucleus"/>
    <property type="evidence" value="ECO:0007669"/>
    <property type="project" value="TreeGrafter"/>
</dbReference>
<sequence>MESAIQERVQEWYAKRKTSGKNGDAASAAKDADGMVLAAEEMTELILDGRQFRTVSEEAATLLKQLKNLAKLTCNQTGLNSVAAFPPMPSVKTLELTDNHISGGLDALVKAFPNLKRLQLGGNHFKTFEDIDALKQLESLEQLGLDMSPVSTLTGYREKLFEMLPKLEVLDSTDKDGNEVEVADSDDEDEEEDEDYDDEEADTTLKDFYEKDLDDEDDEDEEDFNPEGEDDEDEDFDEDGEEEEEGGAGAEGETVADEDDSEDVQMSNKRKSESINVPSSDAGESSSSSAKQPRLN</sequence>
<proteinExistence type="inferred from homology"/>
<dbReference type="VEuPathDB" id="ToxoDB:CSUI_004896"/>
<comment type="caution">
    <text evidence="5">The sequence shown here is derived from an EMBL/GenBank/DDBJ whole genome shotgun (WGS) entry which is preliminary data.</text>
</comment>
<dbReference type="FunFam" id="3.80.10.10:FF:000131">
    <property type="entry name" value="acidic leucine-rich nuclear phosphoprotein 32-related protein-like"/>
    <property type="match status" value="1"/>
</dbReference>
<feature type="compositionally biased region" description="Low complexity" evidence="4">
    <location>
        <begin position="279"/>
        <end position="289"/>
    </location>
</feature>
<dbReference type="InterPro" id="IPR032675">
    <property type="entry name" value="LRR_dom_sf"/>
</dbReference>
<evidence type="ECO:0000313" key="5">
    <source>
        <dbReference type="EMBL" id="PHJ21259.1"/>
    </source>
</evidence>
<feature type="compositionally biased region" description="Acidic residues" evidence="4">
    <location>
        <begin position="179"/>
        <end position="202"/>
    </location>
</feature>
<keyword evidence="6" id="KW-1185">Reference proteome</keyword>
<dbReference type="OrthoDB" id="2160613at2759"/>
<name>A0A2C6KX29_9APIC</name>
<dbReference type="InterPro" id="IPR001611">
    <property type="entry name" value="Leu-rich_rpt"/>
</dbReference>
<feature type="compositionally biased region" description="Acidic residues" evidence="4">
    <location>
        <begin position="212"/>
        <end position="246"/>
    </location>
</feature>
<dbReference type="Proteomes" id="UP000221165">
    <property type="component" value="Unassembled WGS sequence"/>
</dbReference>
<dbReference type="GO" id="GO:0042393">
    <property type="term" value="F:histone binding"/>
    <property type="evidence" value="ECO:0007669"/>
    <property type="project" value="TreeGrafter"/>
</dbReference>